<evidence type="ECO:0000313" key="2">
    <source>
        <dbReference type="EMBL" id="KAJ8869180.1"/>
    </source>
</evidence>
<dbReference type="Proteomes" id="UP001159363">
    <property type="component" value="Chromosome 13"/>
</dbReference>
<reference evidence="2 3" key="1">
    <citation type="submission" date="2023-02" db="EMBL/GenBank/DDBJ databases">
        <title>LHISI_Scaffold_Assembly.</title>
        <authorList>
            <person name="Stuart O.P."/>
            <person name="Cleave R."/>
            <person name="Magrath M.J.L."/>
            <person name="Mikheyev A.S."/>
        </authorList>
    </citation>
    <scope>NUCLEOTIDE SEQUENCE [LARGE SCALE GENOMIC DNA]</scope>
    <source>
        <strain evidence="2">Daus_M_001</strain>
        <tissue evidence="2">Leg muscle</tissue>
    </source>
</reference>
<feature type="compositionally biased region" description="Basic and acidic residues" evidence="1">
    <location>
        <begin position="1"/>
        <end position="14"/>
    </location>
</feature>
<comment type="caution">
    <text evidence="2">The sequence shown here is derived from an EMBL/GenBank/DDBJ whole genome shotgun (WGS) entry which is preliminary data.</text>
</comment>
<feature type="region of interest" description="Disordered" evidence="1">
    <location>
        <begin position="1"/>
        <end position="30"/>
    </location>
</feature>
<feature type="region of interest" description="Disordered" evidence="1">
    <location>
        <begin position="132"/>
        <end position="156"/>
    </location>
</feature>
<name>A0ABQ9G9T1_9NEOP</name>
<proteinExistence type="predicted"/>
<organism evidence="2 3">
    <name type="scientific">Dryococelus australis</name>
    <dbReference type="NCBI Taxonomy" id="614101"/>
    <lineage>
        <taxon>Eukaryota</taxon>
        <taxon>Metazoa</taxon>
        <taxon>Ecdysozoa</taxon>
        <taxon>Arthropoda</taxon>
        <taxon>Hexapoda</taxon>
        <taxon>Insecta</taxon>
        <taxon>Pterygota</taxon>
        <taxon>Neoptera</taxon>
        <taxon>Polyneoptera</taxon>
        <taxon>Phasmatodea</taxon>
        <taxon>Verophasmatodea</taxon>
        <taxon>Anareolatae</taxon>
        <taxon>Phasmatidae</taxon>
        <taxon>Eurycanthinae</taxon>
        <taxon>Dryococelus</taxon>
    </lineage>
</organism>
<feature type="compositionally biased region" description="Basic and acidic residues" evidence="1">
    <location>
        <begin position="521"/>
        <end position="531"/>
    </location>
</feature>
<evidence type="ECO:0000313" key="3">
    <source>
        <dbReference type="Proteomes" id="UP001159363"/>
    </source>
</evidence>
<dbReference type="EMBL" id="JARBHB010000014">
    <property type="protein sequence ID" value="KAJ8869180.1"/>
    <property type="molecule type" value="Genomic_DNA"/>
</dbReference>
<accession>A0ABQ9G9T1</accession>
<gene>
    <name evidence="2" type="ORF">PR048_030750</name>
</gene>
<feature type="region of interest" description="Disordered" evidence="1">
    <location>
        <begin position="502"/>
        <end position="555"/>
    </location>
</feature>
<feature type="compositionally biased region" description="Basic and acidic residues" evidence="1">
    <location>
        <begin position="142"/>
        <end position="154"/>
    </location>
</feature>
<keyword evidence="3" id="KW-1185">Reference proteome</keyword>
<sequence>MQGREEREYPEKTRRQSASPTCKNPGMNPPVIEPGTPLLACHQGEPGSIPGRVAGFPQVRIVQDDATSRRVFLRDLPFLPSLHSGAAPYSPQSSSSVLKTSLFYCYVLTASHPARVNEEKDGKSLCNNDGGGKAMTGFKSQTRAEDPVPSDRRRAAGGVTSGREICDCEYQAVKGAAGRLDYWTRCTPESSAYCRVFVGCYHTPGSFGIRKVFPCKSVIGSEACRTGLINCDPIAKTPSAALPALRVGWTHASKVKKRRSDTGDTNTARPAPHRSYAQGVQCFRPDLICTEKRHDGNTARLARRSDEALGVRVSVARIAPSLLDLGRSRHVMWHVMMTQSPRPYFAAARNCQLLLLLLHITPDWIKCPFWLNITPEYLRSDEPLEISDSQRGSLHGLMTSERYFRVRSMEPKDRPVLSYIYIQRSTHSRRVIATDPRATFRSSLALRTSAREKGTEETNSFAMALSLVMSFSDCHSLAFSGIISAKPVQDPLVKFSAGPPVRSPVGAGSSARAYRGGGNERSLRKPADQRHRPARFPNSKIRSDPAGIEPGSPWWEASRPTAQPLEMMMGHQRDDIVDQAGIPGENTPGNDNDYHVSYMRKLCLNPPGIQGPTARLPPWQTGFNPRPGSSRIFASGDRAVGCGFSRVSPSFFSALSFRRCSILTSFQDFVTSCYERGESSIQVYVLPPPGGGGEPEETSHDEHRGRLGATQIAGGAQPSLNKASGVVYLRARSTLKLSLRPGGKMRTNTVRCPSGVIFKTRLSSTCTRRRNILEVELKQGFKKLEVYILGYQCNARTRRTSDEHSTSISLYVHNGQASVQCNLTGRRKRLCYTKRKGPSLPMELEELPCLTTLCFTCRVRSSPLQGLSSCYCESNMRPRLLSPPPTWVNRARFPAGSLLYFRMWESCRTKPLVNGFSREYSGVAPYSTRFTLLGSQDLAFKEPPKPLHSLYVKSRPYISNPLEHEGCVP</sequence>
<protein>
    <submittedName>
        <fullName evidence="2">Uncharacterized protein</fullName>
    </submittedName>
</protein>
<evidence type="ECO:0000256" key="1">
    <source>
        <dbReference type="SAM" id="MobiDB-lite"/>
    </source>
</evidence>